<reference evidence="1 2" key="1">
    <citation type="submission" date="2018-12" db="EMBL/GenBank/DDBJ databases">
        <authorList>
            <person name="Tiukova I."/>
            <person name="Dainat J."/>
        </authorList>
    </citation>
    <scope>NUCLEOTIDE SEQUENCE [LARGE SCALE GENOMIC DNA]</scope>
</reference>
<dbReference type="InParanoid" id="A0A448YKQ7"/>
<dbReference type="PANTHER" id="PTHR13199">
    <property type="entry name" value="GH03947P"/>
    <property type="match status" value="1"/>
</dbReference>
<organism evidence="1 2">
    <name type="scientific">Brettanomyces naardenensis</name>
    <name type="common">Yeast</name>
    <dbReference type="NCBI Taxonomy" id="13370"/>
    <lineage>
        <taxon>Eukaryota</taxon>
        <taxon>Fungi</taxon>
        <taxon>Dikarya</taxon>
        <taxon>Ascomycota</taxon>
        <taxon>Saccharomycotina</taxon>
        <taxon>Pichiomycetes</taxon>
        <taxon>Pichiales</taxon>
        <taxon>Pichiaceae</taxon>
        <taxon>Brettanomyces</taxon>
    </lineage>
</organism>
<accession>A0A448YKQ7</accession>
<name>A0A448YKQ7_BRENA</name>
<evidence type="ECO:0000313" key="1">
    <source>
        <dbReference type="EMBL" id="VEU21524.1"/>
    </source>
</evidence>
<sequence length="361" mass="41111">MNTREATLITESSGLSKAAESLVRKTVADGGSNTNIKHYKRCTVREKCFKCDLLSNSEDAIEVDGGPITSAQRRGKRRRRSSSSILYSELLSNSNVGSERIPFTMKLGVSSSTKSYKQLVLPFFGNFIRDSEFGSYTASPSSDLKGLRLSSDAFNSSPYFSEIDLNTHYIDQELGRPLNKYKRKFPGYNVPKQGKLQLIIFNNEKTVSTLILLPYDLSDLSSNTKKIVKFKVYKSITYSLDGMNRAGETIGLQKLINEVEVKFMNYKGKRYYLFDRIKIMFSSRASYSEDYKLPLNLYGTKNWKRLGDLQFNPKIPLLPSDIRNHVERVESDQFKIDLDYYVMKCPFCDATDARGKRIARG</sequence>
<dbReference type="Proteomes" id="UP000290900">
    <property type="component" value="Unassembled WGS sequence"/>
</dbReference>
<protein>
    <submittedName>
        <fullName evidence="1">DEKNAAC102258</fullName>
    </submittedName>
</protein>
<dbReference type="PANTHER" id="PTHR13199:SF11">
    <property type="entry name" value="PROTEIN ATOSSA"/>
    <property type="match status" value="1"/>
</dbReference>
<keyword evidence="2" id="KW-1185">Reference proteome</keyword>
<dbReference type="OrthoDB" id="8625101at2759"/>
<dbReference type="AlphaFoldDB" id="A0A448YKQ7"/>
<dbReference type="InterPro" id="IPR051506">
    <property type="entry name" value="ATOS_Transcription_Regulators"/>
</dbReference>
<gene>
    <name evidence="1" type="ORF">BRENAR_LOCUS2257</name>
</gene>
<proteinExistence type="predicted"/>
<evidence type="ECO:0000313" key="2">
    <source>
        <dbReference type="Proteomes" id="UP000290900"/>
    </source>
</evidence>
<dbReference type="EMBL" id="CAACVR010000012">
    <property type="protein sequence ID" value="VEU21524.1"/>
    <property type="molecule type" value="Genomic_DNA"/>
</dbReference>